<evidence type="ECO:0000256" key="8">
    <source>
        <dbReference type="ARBA" id="ARBA00049339"/>
    </source>
</evidence>
<dbReference type="Proteomes" id="UP000001292">
    <property type="component" value="Unassembled WGS sequence"/>
</dbReference>
<keyword evidence="4 9" id="KW-0547">Nucleotide-binding</keyword>
<dbReference type="InterPro" id="IPR014729">
    <property type="entry name" value="Rossmann-like_a/b/a_fold"/>
</dbReference>
<evidence type="ECO:0000256" key="4">
    <source>
        <dbReference type="ARBA" id="ARBA00022741"/>
    </source>
</evidence>
<keyword evidence="7 9" id="KW-0030">Aminoacyl-tRNA synthetase</keyword>
<keyword evidence="14" id="KW-1185">Reference proteome</keyword>
<dbReference type="Gene3D" id="3.40.50.620">
    <property type="entry name" value="HUPs"/>
    <property type="match status" value="1"/>
</dbReference>
<name>B4IKH0_DROSE</name>
<dbReference type="GO" id="GO:0004814">
    <property type="term" value="F:arginine-tRNA ligase activity"/>
    <property type="evidence" value="ECO:0007669"/>
    <property type="project" value="UniProtKB-EC"/>
</dbReference>
<evidence type="ECO:0000256" key="6">
    <source>
        <dbReference type="ARBA" id="ARBA00022917"/>
    </source>
</evidence>
<feature type="compositionally biased region" description="Basic and acidic residues" evidence="10">
    <location>
        <begin position="1"/>
        <end position="18"/>
    </location>
</feature>
<dbReference type="InterPro" id="IPR008909">
    <property type="entry name" value="DALR_anticod-bd"/>
</dbReference>
<evidence type="ECO:0000256" key="1">
    <source>
        <dbReference type="ARBA" id="ARBA00005594"/>
    </source>
</evidence>
<dbReference type="HOGENOM" id="CLU_1512202_0_0_1"/>
<comment type="similarity">
    <text evidence="1 9">Belongs to the class-I aminoacyl-tRNA synthetase family.</text>
</comment>
<accession>B4IKH0</accession>
<proteinExistence type="inferred from homology"/>
<dbReference type="PANTHER" id="PTHR11956">
    <property type="entry name" value="ARGINYL-TRNA SYNTHETASE"/>
    <property type="match status" value="1"/>
</dbReference>
<reference evidence="13 14" key="1">
    <citation type="journal article" date="2007" name="Nature">
        <title>Evolution of genes and genomes on the Drosophila phylogeny.</title>
        <authorList>
            <consortium name="Drosophila 12 Genomes Consortium"/>
            <person name="Clark A.G."/>
            <person name="Eisen M.B."/>
            <person name="Smith D.R."/>
            <person name="Bergman C.M."/>
            <person name="Oliver B."/>
            <person name="Markow T.A."/>
            <person name="Kaufman T.C."/>
            <person name="Kellis M."/>
            <person name="Gelbart W."/>
            <person name="Iyer V.N."/>
            <person name="Pollard D.A."/>
            <person name="Sackton T.B."/>
            <person name="Larracuente A.M."/>
            <person name="Singh N.D."/>
            <person name="Abad J.P."/>
            <person name="Abt D.N."/>
            <person name="Adryan B."/>
            <person name="Aguade M."/>
            <person name="Akashi H."/>
            <person name="Anderson W.W."/>
            <person name="Aquadro C.F."/>
            <person name="Ardell D.H."/>
            <person name="Arguello R."/>
            <person name="Artieri C.G."/>
            <person name="Barbash D.A."/>
            <person name="Barker D."/>
            <person name="Barsanti P."/>
            <person name="Batterham P."/>
            <person name="Batzoglou S."/>
            <person name="Begun D."/>
            <person name="Bhutkar A."/>
            <person name="Blanco E."/>
            <person name="Bosak S.A."/>
            <person name="Bradley R.K."/>
            <person name="Brand A.D."/>
            <person name="Brent M.R."/>
            <person name="Brooks A.N."/>
            <person name="Brown R.H."/>
            <person name="Butlin R.K."/>
            <person name="Caggese C."/>
            <person name="Calvi B.R."/>
            <person name="Bernardo de Carvalho A."/>
            <person name="Caspi A."/>
            <person name="Castrezana S."/>
            <person name="Celniker S.E."/>
            <person name="Chang J.L."/>
            <person name="Chapple C."/>
            <person name="Chatterji S."/>
            <person name="Chinwalla A."/>
            <person name="Civetta A."/>
            <person name="Clifton S.W."/>
            <person name="Comeron J.M."/>
            <person name="Costello J.C."/>
            <person name="Coyne J.A."/>
            <person name="Daub J."/>
            <person name="David R.G."/>
            <person name="Delcher A.L."/>
            <person name="Delehaunty K."/>
            <person name="Do C.B."/>
            <person name="Ebling H."/>
            <person name="Edwards K."/>
            <person name="Eickbush T."/>
            <person name="Evans J.D."/>
            <person name="Filipski A."/>
            <person name="Findeiss S."/>
            <person name="Freyhult E."/>
            <person name="Fulton L."/>
            <person name="Fulton R."/>
            <person name="Garcia A.C."/>
            <person name="Gardiner A."/>
            <person name="Garfield D.A."/>
            <person name="Garvin B.E."/>
            <person name="Gibson G."/>
            <person name="Gilbert D."/>
            <person name="Gnerre S."/>
            <person name="Godfrey J."/>
            <person name="Good R."/>
            <person name="Gotea V."/>
            <person name="Gravely B."/>
            <person name="Greenberg A.J."/>
            <person name="Griffiths-Jones S."/>
            <person name="Gross S."/>
            <person name="Guigo R."/>
            <person name="Gustafson E.A."/>
            <person name="Haerty W."/>
            <person name="Hahn M.W."/>
            <person name="Halligan D.L."/>
            <person name="Halpern A.L."/>
            <person name="Halter G.M."/>
            <person name="Han M.V."/>
            <person name="Heger A."/>
            <person name="Hillier L."/>
            <person name="Hinrichs A.S."/>
            <person name="Holmes I."/>
            <person name="Hoskins R.A."/>
            <person name="Hubisz M.J."/>
            <person name="Hultmark D."/>
            <person name="Huntley M.A."/>
            <person name="Jaffe D.B."/>
            <person name="Jagadeeshan S."/>
            <person name="Jeck W.R."/>
            <person name="Johnson J."/>
            <person name="Jones C.D."/>
            <person name="Jordan W.C."/>
            <person name="Karpen G.H."/>
            <person name="Kataoka E."/>
            <person name="Keightley P.D."/>
            <person name="Kheradpour P."/>
            <person name="Kirkness E.F."/>
            <person name="Koerich L.B."/>
            <person name="Kristiansen K."/>
            <person name="Kudrna D."/>
            <person name="Kulathinal R.J."/>
            <person name="Kumar S."/>
            <person name="Kwok R."/>
            <person name="Lander E."/>
            <person name="Langley C.H."/>
            <person name="Lapoint R."/>
            <person name="Lazzaro B.P."/>
            <person name="Lee S.J."/>
            <person name="Levesque L."/>
            <person name="Li R."/>
            <person name="Lin C.F."/>
            <person name="Lin M.F."/>
            <person name="Lindblad-Toh K."/>
            <person name="Llopart A."/>
            <person name="Long M."/>
            <person name="Low L."/>
            <person name="Lozovsky E."/>
            <person name="Lu J."/>
            <person name="Luo M."/>
            <person name="Machado C.A."/>
            <person name="Makalowski W."/>
            <person name="Marzo M."/>
            <person name="Matsuda M."/>
            <person name="Matzkin L."/>
            <person name="McAllister B."/>
            <person name="McBride C.S."/>
            <person name="McKernan B."/>
            <person name="McKernan K."/>
            <person name="Mendez-Lago M."/>
            <person name="Minx P."/>
            <person name="Mollenhauer M.U."/>
            <person name="Montooth K."/>
            <person name="Mount S.M."/>
            <person name="Mu X."/>
            <person name="Myers E."/>
            <person name="Negre B."/>
            <person name="Newfeld S."/>
            <person name="Nielsen R."/>
            <person name="Noor M.A."/>
            <person name="O'Grady P."/>
            <person name="Pachter L."/>
            <person name="Papaceit M."/>
            <person name="Parisi M.J."/>
            <person name="Parisi M."/>
            <person name="Parts L."/>
            <person name="Pedersen J.S."/>
            <person name="Pesole G."/>
            <person name="Phillippy A.M."/>
            <person name="Ponting C.P."/>
            <person name="Pop M."/>
            <person name="Porcelli D."/>
            <person name="Powell J.R."/>
            <person name="Prohaska S."/>
            <person name="Pruitt K."/>
            <person name="Puig M."/>
            <person name="Quesneville H."/>
            <person name="Ram K.R."/>
            <person name="Rand D."/>
            <person name="Rasmussen M.D."/>
            <person name="Reed L.K."/>
            <person name="Reenan R."/>
            <person name="Reily A."/>
            <person name="Remington K.A."/>
            <person name="Rieger T.T."/>
            <person name="Ritchie M.G."/>
            <person name="Robin C."/>
            <person name="Rogers Y.H."/>
            <person name="Rohde C."/>
            <person name="Rozas J."/>
            <person name="Rubenfield M.J."/>
            <person name="Ruiz A."/>
            <person name="Russo S."/>
            <person name="Salzberg S.L."/>
            <person name="Sanchez-Gracia A."/>
            <person name="Saranga D.J."/>
            <person name="Sato H."/>
            <person name="Schaeffer S.W."/>
            <person name="Schatz M.C."/>
            <person name="Schlenke T."/>
            <person name="Schwartz R."/>
            <person name="Segarra C."/>
            <person name="Singh R.S."/>
            <person name="Sirot L."/>
            <person name="Sirota M."/>
            <person name="Sisneros N.B."/>
            <person name="Smith C.D."/>
            <person name="Smith T.F."/>
            <person name="Spieth J."/>
            <person name="Stage D.E."/>
            <person name="Stark A."/>
            <person name="Stephan W."/>
            <person name="Strausberg R.L."/>
            <person name="Strempel S."/>
            <person name="Sturgill D."/>
            <person name="Sutton G."/>
            <person name="Sutton G.G."/>
            <person name="Tao W."/>
            <person name="Teichmann S."/>
            <person name="Tobari Y.N."/>
            <person name="Tomimura Y."/>
            <person name="Tsolas J.M."/>
            <person name="Valente V.L."/>
            <person name="Venter E."/>
            <person name="Venter J.C."/>
            <person name="Vicario S."/>
            <person name="Vieira F.G."/>
            <person name="Vilella A.J."/>
            <person name="Villasante A."/>
            <person name="Walenz B."/>
            <person name="Wang J."/>
            <person name="Wasserman M."/>
            <person name="Watts T."/>
            <person name="Wilson D."/>
            <person name="Wilson R.K."/>
            <person name="Wing R.A."/>
            <person name="Wolfner M.F."/>
            <person name="Wong A."/>
            <person name="Wong G.K."/>
            <person name="Wu C.I."/>
            <person name="Wu G."/>
            <person name="Yamamoto D."/>
            <person name="Yang H.P."/>
            <person name="Yang S.P."/>
            <person name="Yorke J.A."/>
            <person name="Yoshida K."/>
            <person name="Zdobnov E."/>
            <person name="Zhang P."/>
            <person name="Zhang Y."/>
            <person name="Zimin A.V."/>
            <person name="Baldwin J."/>
            <person name="Abdouelleil A."/>
            <person name="Abdulkadir J."/>
            <person name="Abebe A."/>
            <person name="Abera B."/>
            <person name="Abreu J."/>
            <person name="Acer S.C."/>
            <person name="Aftuck L."/>
            <person name="Alexander A."/>
            <person name="An P."/>
            <person name="Anderson E."/>
            <person name="Anderson S."/>
            <person name="Arachi H."/>
            <person name="Azer M."/>
            <person name="Bachantsang P."/>
            <person name="Barry A."/>
            <person name="Bayul T."/>
            <person name="Berlin A."/>
            <person name="Bessette D."/>
            <person name="Bloom T."/>
            <person name="Blye J."/>
            <person name="Boguslavskiy L."/>
            <person name="Bonnet C."/>
            <person name="Boukhgalter B."/>
            <person name="Bourzgui I."/>
            <person name="Brown A."/>
            <person name="Cahill P."/>
            <person name="Channer S."/>
            <person name="Cheshatsang Y."/>
            <person name="Chuda L."/>
            <person name="Citroen M."/>
            <person name="Collymore A."/>
            <person name="Cooke P."/>
            <person name="Costello M."/>
            <person name="D'Aco K."/>
            <person name="Daza R."/>
            <person name="De Haan G."/>
            <person name="DeGray S."/>
            <person name="DeMaso C."/>
            <person name="Dhargay N."/>
            <person name="Dooley K."/>
            <person name="Dooley E."/>
            <person name="Doricent M."/>
            <person name="Dorje P."/>
            <person name="Dorjee K."/>
            <person name="Dupes A."/>
            <person name="Elong R."/>
            <person name="Falk J."/>
            <person name="Farina A."/>
            <person name="Faro S."/>
            <person name="Ferguson D."/>
            <person name="Fisher S."/>
            <person name="Foley C.D."/>
            <person name="Franke A."/>
            <person name="Friedrich D."/>
            <person name="Gadbois L."/>
            <person name="Gearin G."/>
            <person name="Gearin C.R."/>
            <person name="Giannoukos G."/>
            <person name="Goode T."/>
            <person name="Graham J."/>
            <person name="Grandbois E."/>
            <person name="Grewal S."/>
            <person name="Gyaltsen K."/>
            <person name="Hafez N."/>
            <person name="Hagos B."/>
            <person name="Hall J."/>
            <person name="Henson C."/>
            <person name="Hollinger A."/>
            <person name="Honan T."/>
            <person name="Huard M.D."/>
            <person name="Hughes L."/>
            <person name="Hurhula B."/>
            <person name="Husby M.E."/>
            <person name="Kamat A."/>
            <person name="Kanga B."/>
            <person name="Kashin S."/>
            <person name="Khazanovich D."/>
            <person name="Kisner P."/>
            <person name="Lance K."/>
            <person name="Lara M."/>
            <person name="Lee W."/>
            <person name="Lennon N."/>
            <person name="Letendre F."/>
            <person name="LeVine R."/>
            <person name="Lipovsky A."/>
            <person name="Liu X."/>
            <person name="Liu J."/>
            <person name="Liu S."/>
            <person name="Lokyitsang T."/>
            <person name="Lokyitsang Y."/>
            <person name="Lubonja R."/>
            <person name="Lui A."/>
            <person name="MacDonald P."/>
            <person name="Magnisalis V."/>
            <person name="Maru K."/>
            <person name="Matthews C."/>
            <person name="McCusker W."/>
            <person name="McDonough S."/>
            <person name="Mehta T."/>
            <person name="Meldrim J."/>
            <person name="Meneus L."/>
            <person name="Mihai O."/>
            <person name="Mihalev A."/>
            <person name="Mihova T."/>
            <person name="Mittelman R."/>
            <person name="Mlenga V."/>
            <person name="Montmayeur A."/>
            <person name="Mulrain L."/>
            <person name="Navidi A."/>
            <person name="Naylor J."/>
            <person name="Negash T."/>
            <person name="Nguyen T."/>
            <person name="Nguyen N."/>
            <person name="Nicol R."/>
            <person name="Norbu C."/>
            <person name="Norbu N."/>
            <person name="Novod N."/>
            <person name="O'Neill B."/>
            <person name="Osman S."/>
            <person name="Markiewicz E."/>
            <person name="Oyono O.L."/>
            <person name="Patti C."/>
            <person name="Phunkhang P."/>
            <person name="Pierre F."/>
            <person name="Priest M."/>
            <person name="Raghuraman S."/>
            <person name="Rege F."/>
            <person name="Reyes R."/>
            <person name="Rise C."/>
            <person name="Rogov P."/>
            <person name="Ross K."/>
            <person name="Ryan E."/>
            <person name="Settipalli S."/>
            <person name="Shea T."/>
            <person name="Sherpa N."/>
            <person name="Shi L."/>
            <person name="Shih D."/>
            <person name="Sparrow T."/>
            <person name="Spaulding J."/>
            <person name="Stalker J."/>
            <person name="Stange-Thomann N."/>
            <person name="Stavropoulos S."/>
            <person name="Stone C."/>
            <person name="Strader C."/>
            <person name="Tesfaye S."/>
            <person name="Thomson T."/>
            <person name="Thoulutsang Y."/>
            <person name="Thoulutsang D."/>
            <person name="Topham K."/>
            <person name="Topping I."/>
            <person name="Tsamla T."/>
            <person name="Vassiliev H."/>
            <person name="Vo A."/>
            <person name="Wangchuk T."/>
            <person name="Wangdi T."/>
            <person name="Weiand M."/>
            <person name="Wilkinson J."/>
            <person name="Wilson A."/>
            <person name="Yadav S."/>
            <person name="Young G."/>
            <person name="Yu Q."/>
            <person name="Zembek L."/>
            <person name="Zhong D."/>
            <person name="Zimmer A."/>
            <person name="Zwirko Z."/>
            <person name="Jaffe D.B."/>
            <person name="Alvarez P."/>
            <person name="Brockman W."/>
            <person name="Butler J."/>
            <person name="Chin C."/>
            <person name="Gnerre S."/>
            <person name="Grabherr M."/>
            <person name="Kleber M."/>
            <person name="Mauceli E."/>
            <person name="MacCallum I."/>
        </authorList>
    </citation>
    <scope>NUCLEOTIDE SEQUENCE [LARGE SCALE GENOMIC DNA]</scope>
    <source>
        <strain evidence="14">Rob3c / Tucson 14021-0248.25</strain>
    </source>
</reference>
<feature type="region of interest" description="Disordered" evidence="10">
    <location>
        <begin position="1"/>
        <end position="24"/>
    </location>
</feature>
<sequence length="178" mass="20648">MQRMLQDKTLHKVSSDRRSLHKPHPAQLLFKRQSEGMKRSLQQLESRGRDKVLTPLELKDAQESLAYGCIKYSDLCHNRISDYIFSFDKMLEDRGNTAVYLLYTYTRICSIARNSGEDFTNLPEILKKTNIVLAHEKEWKLAKTTETPRHTHQVLQGTLPALPVRVLLRGVHSVHRIL</sequence>
<dbReference type="PANTHER" id="PTHR11956:SF5">
    <property type="entry name" value="ARGININE--TRNA LIGASE, CYTOPLASMIC"/>
    <property type="match status" value="1"/>
</dbReference>
<feature type="domain" description="DALR anticodon binding" evidence="12">
    <location>
        <begin position="101"/>
        <end position="146"/>
    </location>
</feature>
<evidence type="ECO:0000256" key="10">
    <source>
        <dbReference type="SAM" id="MobiDB-lite"/>
    </source>
</evidence>
<dbReference type="SUPFAM" id="SSF47323">
    <property type="entry name" value="Anticodon-binding domain of a subclass of class I aminoacyl-tRNA synthetases"/>
    <property type="match status" value="1"/>
</dbReference>
<feature type="domain" description="Arginyl-tRNA synthetase catalytic core" evidence="11">
    <location>
        <begin position="34"/>
        <end position="87"/>
    </location>
</feature>
<dbReference type="EC" id="6.1.1.19" evidence="2"/>
<dbReference type="Pfam" id="PF00750">
    <property type="entry name" value="tRNA-synt_1d"/>
    <property type="match status" value="1"/>
</dbReference>
<dbReference type="GO" id="GO:0017101">
    <property type="term" value="C:aminoacyl-tRNA synthetase multienzyme complex"/>
    <property type="evidence" value="ECO:0007669"/>
    <property type="project" value="EnsemblMetazoa"/>
</dbReference>
<gene>
    <name evidence="13" type="primary">Dsec\GM22602</name>
    <name evidence="13" type="ORF">Dsec_GM22602</name>
</gene>
<keyword evidence="3 9" id="KW-0436">Ligase</keyword>
<keyword evidence="5 9" id="KW-0067">ATP-binding</keyword>
<dbReference type="GO" id="GO:0006420">
    <property type="term" value="P:arginyl-tRNA aminoacylation"/>
    <property type="evidence" value="ECO:0007669"/>
    <property type="project" value="InterPro"/>
</dbReference>
<dbReference type="InterPro" id="IPR035684">
    <property type="entry name" value="ArgRS_core"/>
</dbReference>
<evidence type="ECO:0000256" key="2">
    <source>
        <dbReference type="ARBA" id="ARBA00012837"/>
    </source>
</evidence>
<organism evidence="14">
    <name type="scientific">Drosophila sechellia</name>
    <name type="common">Fruit fly</name>
    <dbReference type="NCBI Taxonomy" id="7238"/>
    <lineage>
        <taxon>Eukaryota</taxon>
        <taxon>Metazoa</taxon>
        <taxon>Ecdysozoa</taxon>
        <taxon>Arthropoda</taxon>
        <taxon>Hexapoda</taxon>
        <taxon>Insecta</taxon>
        <taxon>Pterygota</taxon>
        <taxon>Neoptera</taxon>
        <taxon>Endopterygota</taxon>
        <taxon>Diptera</taxon>
        <taxon>Brachycera</taxon>
        <taxon>Muscomorpha</taxon>
        <taxon>Ephydroidea</taxon>
        <taxon>Drosophilidae</taxon>
        <taxon>Drosophila</taxon>
        <taxon>Sophophora</taxon>
    </lineage>
</organism>
<dbReference type="Gene3D" id="1.10.730.10">
    <property type="entry name" value="Isoleucyl-tRNA Synthetase, Domain 1"/>
    <property type="match status" value="1"/>
</dbReference>
<evidence type="ECO:0000259" key="12">
    <source>
        <dbReference type="Pfam" id="PF05746"/>
    </source>
</evidence>
<comment type="catalytic activity">
    <reaction evidence="8">
        <text>tRNA(Arg) + L-arginine + ATP = L-arginyl-tRNA(Arg) + AMP + diphosphate</text>
        <dbReference type="Rhea" id="RHEA:20301"/>
        <dbReference type="Rhea" id="RHEA-COMP:9658"/>
        <dbReference type="Rhea" id="RHEA-COMP:9673"/>
        <dbReference type="ChEBI" id="CHEBI:30616"/>
        <dbReference type="ChEBI" id="CHEBI:32682"/>
        <dbReference type="ChEBI" id="CHEBI:33019"/>
        <dbReference type="ChEBI" id="CHEBI:78442"/>
        <dbReference type="ChEBI" id="CHEBI:78513"/>
        <dbReference type="ChEBI" id="CHEBI:456215"/>
        <dbReference type="EC" id="6.1.1.19"/>
    </reaction>
</comment>
<evidence type="ECO:0000256" key="7">
    <source>
        <dbReference type="ARBA" id="ARBA00023146"/>
    </source>
</evidence>
<dbReference type="InterPro" id="IPR009080">
    <property type="entry name" value="tRNAsynth_Ia_anticodon-bd"/>
</dbReference>
<dbReference type="STRING" id="7238.B4IKH0"/>
<evidence type="ECO:0000256" key="9">
    <source>
        <dbReference type="RuleBase" id="RU363038"/>
    </source>
</evidence>
<dbReference type="AlphaFoldDB" id="B4IKH0"/>
<dbReference type="InterPro" id="IPR001278">
    <property type="entry name" value="Arg-tRNA-ligase"/>
</dbReference>
<keyword evidence="6 9" id="KW-0648">Protein biosynthesis</keyword>
<evidence type="ECO:0000256" key="3">
    <source>
        <dbReference type="ARBA" id="ARBA00022598"/>
    </source>
</evidence>
<evidence type="ECO:0000256" key="5">
    <source>
        <dbReference type="ARBA" id="ARBA00022840"/>
    </source>
</evidence>
<dbReference type="GO" id="GO:0005524">
    <property type="term" value="F:ATP binding"/>
    <property type="evidence" value="ECO:0007669"/>
    <property type="project" value="UniProtKB-KW"/>
</dbReference>
<dbReference type="EMBL" id="CH480852">
    <property type="protein sequence ID" value="EDW51562.1"/>
    <property type="molecule type" value="Genomic_DNA"/>
</dbReference>
<dbReference type="Pfam" id="PF05746">
    <property type="entry name" value="DALR_1"/>
    <property type="match status" value="1"/>
</dbReference>
<evidence type="ECO:0000313" key="14">
    <source>
        <dbReference type="Proteomes" id="UP000001292"/>
    </source>
</evidence>
<evidence type="ECO:0000259" key="11">
    <source>
        <dbReference type="Pfam" id="PF00750"/>
    </source>
</evidence>
<protein>
    <recommendedName>
        <fullName evidence="2">arginine--tRNA ligase</fullName>
        <ecNumber evidence="2">6.1.1.19</ecNumber>
    </recommendedName>
</protein>
<evidence type="ECO:0000313" key="13">
    <source>
        <dbReference type="EMBL" id="EDW51562.1"/>
    </source>
</evidence>